<comment type="function">
    <text evidence="4">Initiates the rapid degradation of small, acid-soluble proteins during spore germination.</text>
</comment>
<evidence type="ECO:0000256" key="4">
    <source>
        <dbReference type="HAMAP-Rule" id="MF_00626"/>
    </source>
</evidence>
<feature type="propeptide" id="PRO_5034507586" evidence="4">
    <location>
        <begin position="1"/>
        <end position="15"/>
    </location>
</feature>
<evidence type="ECO:0000313" key="8">
    <source>
        <dbReference type="Proteomes" id="UP000182836"/>
    </source>
</evidence>
<dbReference type="NCBIfam" id="TIGR01441">
    <property type="entry name" value="GPR"/>
    <property type="match status" value="1"/>
</dbReference>
<evidence type="ECO:0000256" key="2">
    <source>
        <dbReference type="ARBA" id="ARBA00022801"/>
    </source>
</evidence>
<dbReference type="InterPro" id="IPR005080">
    <property type="entry name" value="Peptidase_A25"/>
</dbReference>
<keyword evidence="2 4" id="KW-0378">Hydrolase</keyword>
<dbReference type="RefSeq" id="WP_043065562.1">
    <property type="nucleotide sequence ID" value="NZ_BJOA01000021.1"/>
</dbReference>
<evidence type="ECO:0000313" key="5">
    <source>
        <dbReference type="EMBL" id="KON95373.1"/>
    </source>
</evidence>
<comment type="catalytic activity">
    <reaction evidence="4">
        <text>Endopeptidase action with P4 Glu or Asp, P1 preferably Glu &gt; Asp, P1' hydrophobic and P2' Ala.</text>
        <dbReference type="EC" id="3.4.24.78"/>
    </reaction>
</comment>
<dbReference type="OrthoDB" id="9777293at2"/>
<dbReference type="SUPFAM" id="SSF53163">
    <property type="entry name" value="HybD-like"/>
    <property type="match status" value="1"/>
</dbReference>
<dbReference type="EMBL" id="LGUG01000004">
    <property type="protein sequence ID" value="KON95373.1"/>
    <property type="molecule type" value="Genomic_DNA"/>
</dbReference>
<dbReference type="GO" id="GO:0006508">
    <property type="term" value="P:proteolysis"/>
    <property type="evidence" value="ECO:0007669"/>
    <property type="project" value="UniProtKB-UniRule"/>
</dbReference>
<reference evidence="6 8" key="2">
    <citation type="submission" date="2016-10" db="EMBL/GenBank/DDBJ databases">
        <authorList>
            <person name="de Groot N.N."/>
        </authorList>
    </citation>
    <scope>NUCLEOTIDE SEQUENCE [LARGE SCALE GENOMIC DNA]</scope>
    <source>
        <strain evidence="6 8">DSM 2895</strain>
    </source>
</reference>
<dbReference type="AlphaFoldDB" id="A0A0D1XWZ5"/>
<evidence type="ECO:0000256" key="3">
    <source>
        <dbReference type="ARBA" id="ARBA00023145"/>
    </source>
</evidence>
<name>A0A0D1XWZ5_ANEMI</name>
<evidence type="ECO:0000256" key="1">
    <source>
        <dbReference type="ARBA" id="ARBA00022670"/>
    </source>
</evidence>
<organism evidence="5 7">
    <name type="scientific">Aneurinibacillus migulanus</name>
    <name type="common">Bacillus migulanus</name>
    <dbReference type="NCBI Taxonomy" id="47500"/>
    <lineage>
        <taxon>Bacteria</taxon>
        <taxon>Bacillati</taxon>
        <taxon>Bacillota</taxon>
        <taxon>Bacilli</taxon>
        <taxon>Bacillales</taxon>
        <taxon>Paenibacillaceae</taxon>
        <taxon>Aneurinibacillus group</taxon>
        <taxon>Aneurinibacillus</taxon>
    </lineage>
</organism>
<feature type="chain" id="PRO_5034507587" description="Germination protease" evidence="4">
    <location>
        <begin position="16"/>
        <end position="369"/>
    </location>
</feature>
<dbReference type="PIRSF" id="PIRSF019549">
    <property type="entry name" value="Peptidase_A25"/>
    <property type="match status" value="1"/>
</dbReference>
<dbReference type="Gene3D" id="3.40.50.1450">
    <property type="entry name" value="HybD-like"/>
    <property type="match status" value="2"/>
</dbReference>
<dbReference type="PATRIC" id="fig|47500.8.peg.6174"/>
<accession>A0A0D1XWZ5</accession>
<keyword evidence="7" id="KW-1185">Reference proteome</keyword>
<protein>
    <recommendedName>
        <fullName evidence="4">Germination protease</fullName>
        <ecNumber evidence="4">3.4.24.78</ecNumber>
    </recommendedName>
    <alternativeName>
        <fullName evidence="4">GPR endopeptidase</fullName>
    </alternativeName>
    <alternativeName>
        <fullName evidence="4">Germination proteinase</fullName>
    </alternativeName>
    <alternativeName>
        <fullName evidence="4">Spore protease</fullName>
    </alternativeName>
</protein>
<dbReference type="InterPro" id="IPR023430">
    <property type="entry name" value="Pept_HybD-like_dom_sf"/>
</dbReference>
<dbReference type="Proteomes" id="UP000037269">
    <property type="component" value="Unassembled WGS sequence"/>
</dbReference>
<dbReference type="GeneID" id="42305064"/>
<keyword evidence="1 4" id="KW-0645">Protease</keyword>
<comment type="PTM">
    <text evidence="4">Autoproteolytically processed. The inactive tetrameric zymogen termed p46 autoprocesses to a smaller form termed p41, which is active only during spore germination.</text>
</comment>
<proteinExistence type="inferred from homology"/>
<dbReference type="EMBL" id="FNED01000006">
    <property type="protein sequence ID" value="SDI67794.1"/>
    <property type="molecule type" value="Genomic_DNA"/>
</dbReference>
<evidence type="ECO:0000313" key="6">
    <source>
        <dbReference type="EMBL" id="SDI67794.1"/>
    </source>
</evidence>
<gene>
    <name evidence="4" type="primary">gpr</name>
    <name evidence="5" type="ORF">AF333_07625</name>
    <name evidence="6" type="ORF">SAMN04487909_106132</name>
</gene>
<dbReference type="GO" id="GO:0009847">
    <property type="term" value="P:spore germination"/>
    <property type="evidence" value="ECO:0007669"/>
    <property type="project" value="UniProtKB-UniRule"/>
</dbReference>
<comment type="subunit">
    <text evidence="4">Homotetramer.</text>
</comment>
<dbReference type="HAMAP" id="MF_00626">
    <property type="entry name" value="Germination_prot"/>
    <property type="match status" value="1"/>
</dbReference>
<dbReference type="Proteomes" id="UP000182836">
    <property type="component" value="Unassembled WGS sequence"/>
</dbReference>
<sequence length="369" mass="40241">MDKRLDLSVYAVRTDLALEAREMATQKHMQELAGVRFHSEEEAGITVSKMVIETMEGAEQIGKMPGRYVTLEVPGLRSQDSELQDRVATRFAQEFHAFLEAIGLKEKDSVLIVGLGNWNVTPDAVGPMVVENVLVTRHLFELMPDQVEDGYRPVSAVSPGVLGITGIETSEIVYGIIEKTRPDFIIAVDALASRALERVNTTIQISDTGISPGSGVGNKRKPLTKETLGIPVIAVGVPTVVDATTIVHDTISYMLAHLGRQLNEAKNPKPASRLTPGGFSLPGKVKRYTDEDMPNEAEQKAILGMIGELEETEKRQLIHEVLAPLGHNLIVTPKEVDDYVEDIANIIASGLNAALHHSIDMNNVSAYTH</sequence>
<dbReference type="EC" id="3.4.24.78" evidence="4"/>
<dbReference type="STRING" id="47500.AF333_07625"/>
<reference evidence="5 7" key="1">
    <citation type="submission" date="2015-07" db="EMBL/GenBank/DDBJ databases">
        <title>Fjat-14205 dsm 2895.</title>
        <authorList>
            <person name="Liu B."/>
            <person name="Wang J."/>
            <person name="Zhu Y."/>
            <person name="Liu G."/>
            <person name="Chen Q."/>
            <person name="Chen Z."/>
            <person name="Lan J."/>
            <person name="Che J."/>
            <person name="Ge C."/>
            <person name="Shi H."/>
            <person name="Pan Z."/>
            <person name="Liu X."/>
        </authorList>
    </citation>
    <scope>NUCLEOTIDE SEQUENCE [LARGE SCALE GENOMIC DNA]</scope>
    <source>
        <strain evidence="5 7">DSM 2895</strain>
    </source>
</reference>
<dbReference type="Pfam" id="PF03418">
    <property type="entry name" value="Peptidase_A25"/>
    <property type="match status" value="1"/>
</dbReference>
<comment type="similarity">
    <text evidence="4">Belongs to the peptidase A25 family.</text>
</comment>
<evidence type="ECO:0000313" key="7">
    <source>
        <dbReference type="Proteomes" id="UP000037269"/>
    </source>
</evidence>
<keyword evidence="3 4" id="KW-0865">Zymogen</keyword>
<dbReference type="GO" id="GO:0004222">
    <property type="term" value="F:metalloendopeptidase activity"/>
    <property type="evidence" value="ECO:0007669"/>
    <property type="project" value="UniProtKB-UniRule"/>
</dbReference>